<evidence type="ECO:0000259" key="5">
    <source>
        <dbReference type="Pfam" id="PF13847"/>
    </source>
</evidence>
<sequence length="225" mass="25176">MADEAGPLDPNQYRVDDADKGFFSAAISPDEDVVRQRVLDIQKKAYEACPYPCIKKFNFISLRMKGHPTYKEVIAHGGKDSALFLDLGCCMGTDVRNAVYEGYPASQIVGSDVVERYLTLGKELYNDKETGKIKFIAADVFDLPSAPPTAPRLSNVDGVTQLDDLAGSFTFIYIGSIFHFFSAQKQKELALRLLRLWTREPGAIIFGRHQGREEEGYLAQDHAEW</sequence>
<dbReference type="PANTHER" id="PTHR35897">
    <property type="entry name" value="METHYLTRANSFERASE AUSD"/>
    <property type="match status" value="1"/>
</dbReference>
<dbReference type="SUPFAM" id="SSF53335">
    <property type="entry name" value="S-adenosyl-L-methionine-dependent methyltransferases"/>
    <property type="match status" value="1"/>
</dbReference>
<gene>
    <name evidence="6" type="ORF">BOTBODRAFT_119548</name>
</gene>
<feature type="domain" description="Methyltransferase" evidence="5">
    <location>
        <begin position="84"/>
        <end position="146"/>
    </location>
</feature>
<dbReference type="Pfam" id="PF13847">
    <property type="entry name" value="Methyltransf_31"/>
    <property type="match status" value="1"/>
</dbReference>
<protein>
    <recommendedName>
        <fullName evidence="5">Methyltransferase domain-containing protein</fullName>
    </recommendedName>
</protein>
<evidence type="ECO:0000256" key="2">
    <source>
        <dbReference type="ARBA" id="ARBA00022679"/>
    </source>
</evidence>
<dbReference type="OrthoDB" id="2094832at2759"/>
<comment type="pathway">
    <text evidence="1">Secondary metabolite biosynthesis.</text>
</comment>
<evidence type="ECO:0000256" key="3">
    <source>
        <dbReference type="ARBA" id="ARBA00022691"/>
    </source>
</evidence>
<accession>A0A067LZM0</accession>
<name>A0A067LZM0_BOTB1</name>
<dbReference type="Gene3D" id="3.40.50.150">
    <property type="entry name" value="Vaccinia Virus protein VP39"/>
    <property type="match status" value="1"/>
</dbReference>
<reference evidence="7" key="1">
    <citation type="journal article" date="2014" name="Proc. Natl. Acad. Sci. U.S.A.">
        <title>Extensive sampling of basidiomycete genomes demonstrates inadequacy of the white-rot/brown-rot paradigm for wood decay fungi.</title>
        <authorList>
            <person name="Riley R."/>
            <person name="Salamov A.A."/>
            <person name="Brown D.W."/>
            <person name="Nagy L.G."/>
            <person name="Floudas D."/>
            <person name="Held B.W."/>
            <person name="Levasseur A."/>
            <person name="Lombard V."/>
            <person name="Morin E."/>
            <person name="Otillar R."/>
            <person name="Lindquist E.A."/>
            <person name="Sun H."/>
            <person name="LaButti K.M."/>
            <person name="Schmutz J."/>
            <person name="Jabbour D."/>
            <person name="Luo H."/>
            <person name="Baker S.E."/>
            <person name="Pisabarro A.G."/>
            <person name="Walton J.D."/>
            <person name="Blanchette R.A."/>
            <person name="Henrissat B."/>
            <person name="Martin F."/>
            <person name="Cullen D."/>
            <person name="Hibbett D.S."/>
            <person name="Grigoriev I.V."/>
        </authorList>
    </citation>
    <scope>NUCLEOTIDE SEQUENCE [LARGE SCALE GENOMIC DNA]</scope>
    <source>
        <strain evidence="7">FD-172 SS1</strain>
    </source>
</reference>
<organism evidence="6 7">
    <name type="scientific">Botryobasidium botryosum (strain FD-172 SS1)</name>
    <dbReference type="NCBI Taxonomy" id="930990"/>
    <lineage>
        <taxon>Eukaryota</taxon>
        <taxon>Fungi</taxon>
        <taxon>Dikarya</taxon>
        <taxon>Basidiomycota</taxon>
        <taxon>Agaricomycotina</taxon>
        <taxon>Agaricomycetes</taxon>
        <taxon>Cantharellales</taxon>
        <taxon>Botryobasidiaceae</taxon>
        <taxon>Botryobasidium</taxon>
    </lineage>
</organism>
<keyword evidence="3" id="KW-0949">S-adenosyl-L-methionine</keyword>
<dbReference type="GO" id="GO:0016740">
    <property type="term" value="F:transferase activity"/>
    <property type="evidence" value="ECO:0007669"/>
    <property type="project" value="UniProtKB-KW"/>
</dbReference>
<dbReference type="HOGENOM" id="CLU_1396108_0_0_1"/>
<dbReference type="Proteomes" id="UP000027195">
    <property type="component" value="Unassembled WGS sequence"/>
</dbReference>
<evidence type="ECO:0000313" key="6">
    <source>
        <dbReference type="EMBL" id="KDQ07810.1"/>
    </source>
</evidence>
<dbReference type="AlphaFoldDB" id="A0A067LZM0"/>
<dbReference type="EMBL" id="KL198100">
    <property type="protein sequence ID" value="KDQ07810.1"/>
    <property type="molecule type" value="Genomic_DNA"/>
</dbReference>
<dbReference type="InterPro" id="IPR029063">
    <property type="entry name" value="SAM-dependent_MTases_sf"/>
</dbReference>
<dbReference type="STRING" id="930990.A0A067LZM0"/>
<dbReference type="InterPro" id="IPR025714">
    <property type="entry name" value="Methyltranfer_dom"/>
</dbReference>
<dbReference type="InParanoid" id="A0A067LZM0"/>
<dbReference type="InterPro" id="IPR051654">
    <property type="entry name" value="Meroterpenoid_MTases"/>
</dbReference>
<keyword evidence="7" id="KW-1185">Reference proteome</keyword>
<evidence type="ECO:0000313" key="7">
    <source>
        <dbReference type="Proteomes" id="UP000027195"/>
    </source>
</evidence>
<dbReference type="PANTHER" id="PTHR35897:SF1">
    <property type="entry name" value="METHYLTRANSFERASE AUSD"/>
    <property type="match status" value="1"/>
</dbReference>
<proteinExistence type="inferred from homology"/>
<evidence type="ECO:0000256" key="1">
    <source>
        <dbReference type="ARBA" id="ARBA00005179"/>
    </source>
</evidence>
<evidence type="ECO:0000256" key="4">
    <source>
        <dbReference type="ARBA" id="ARBA00038314"/>
    </source>
</evidence>
<keyword evidence="2" id="KW-0808">Transferase</keyword>
<comment type="similarity">
    <text evidence="4">Belongs to the class I-like SAM-binding methyltransferase superfamily.</text>
</comment>